<evidence type="ECO:0000313" key="3">
    <source>
        <dbReference type="EMBL" id="NEL53378.1"/>
    </source>
</evidence>
<dbReference type="AlphaFoldDB" id="A0A7K3WA90"/>
<feature type="transmembrane region" description="Helical" evidence="2">
    <location>
        <begin position="57"/>
        <end position="75"/>
    </location>
</feature>
<evidence type="ECO:0000256" key="2">
    <source>
        <dbReference type="SAM" id="Phobius"/>
    </source>
</evidence>
<keyword evidence="2" id="KW-1133">Transmembrane helix</keyword>
<reference evidence="3 4" key="1">
    <citation type="submission" date="2020-02" db="EMBL/GenBank/DDBJ databases">
        <title>The whole genome sequence of CPCC 205119.</title>
        <authorList>
            <person name="Jiang Z."/>
        </authorList>
    </citation>
    <scope>NUCLEOTIDE SEQUENCE [LARGE SCALE GENOMIC DNA]</scope>
    <source>
        <strain evidence="3 4">CPCC 205119</strain>
    </source>
</reference>
<organism evidence="3 4">
    <name type="scientific">Goekera deserti</name>
    <dbReference type="NCBI Taxonomy" id="2497753"/>
    <lineage>
        <taxon>Bacteria</taxon>
        <taxon>Bacillati</taxon>
        <taxon>Actinomycetota</taxon>
        <taxon>Actinomycetes</taxon>
        <taxon>Geodermatophilales</taxon>
        <taxon>Geodermatophilaceae</taxon>
        <taxon>Goekera</taxon>
    </lineage>
</organism>
<feature type="transmembrane region" description="Helical" evidence="2">
    <location>
        <begin position="105"/>
        <end position="127"/>
    </location>
</feature>
<evidence type="ECO:0000313" key="4">
    <source>
        <dbReference type="Proteomes" id="UP000470470"/>
    </source>
</evidence>
<comment type="caution">
    <text evidence="3">The sequence shown here is derived from an EMBL/GenBank/DDBJ whole genome shotgun (WGS) entry which is preliminary data.</text>
</comment>
<feature type="region of interest" description="Disordered" evidence="1">
    <location>
        <begin position="137"/>
        <end position="181"/>
    </location>
</feature>
<accession>A0A7K3WA90</accession>
<evidence type="ECO:0000256" key="1">
    <source>
        <dbReference type="SAM" id="MobiDB-lite"/>
    </source>
</evidence>
<dbReference type="InterPro" id="IPR019051">
    <property type="entry name" value="Trp_biosyn_TM_oprn/chp"/>
</dbReference>
<feature type="transmembrane region" description="Helical" evidence="2">
    <location>
        <begin position="29"/>
        <end position="50"/>
    </location>
</feature>
<keyword evidence="2" id="KW-0472">Membrane</keyword>
<sequence length="181" mass="18510">MTSGQTWVDVTVTRSPPLPPFTDQLSGAATSPLVSATGLVLLAAALAVLAVQGVLRAVVGVLMVLGGLALAWTGVDVLTGGSRPDLSDITTVSVVDATLDTRVHATWPVLAVLAGLVAVAVGAFVVLRGRRWSGTGRRYERTPGPAAGATARGTGPARPMTAEDRHQAAWKALDRGEDPTA</sequence>
<protein>
    <submittedName>
        <fullName evidence="3">Trp biosynthesis-associated membrane protein</fullName>
    </submittedName>
</protein>
<gene>
    <name evidence="3" type="ORF">G1H19_05060</name>
</gene>
<dbReference type="Proteomes" id="UP000470470">
    <property type="component" value="Unassembled WGS sequence"/>
</dbReference>
<dbReference type="EMBL" id="JAAGWK010000009">
    <property type="protein sequence ID" value="NEL53378.1"/>
    <property type="molecule type" value="Genomic_DNA"/>
</dbReference>
<dbReference type="Pfam" id="PF09534">
    <property type="entry name" value="Trp_oprn_chp"/>
    <property type="match status" value="1"/>
</dbReference>
<name>A0A7K3WA90_9ACTN</name>
<keyword evidence="2" id="KW-0812">Transmembrane</keyword>
<feature type="compositionally biased region" description="Basic and acidic residues" evidence="1">
    <location>
        <begin position="161"/>
        <end position="181"/>
    </location>
</feature>
<keyword evidence="4" id="KW-1185">Reference proteome</keyword>
<proteinExistence type="predicted"/>
<feature type="compositionally biased region" description="Low complexity" evidence="1">
    <location>
        <begin position="142"/>
        <end position="159"/>
    </location>
</feature>